<evidence type="ECO:0000313" key="1">
    <source>
        <dbReference type="EMBL" id="GBO14084.1"/>
    </source>
</evidence>
<dbReference type="Proteomes" id="UP000499080">
    <property type="component" value="Unassembled WGS sequence"/>
</dbReference>
<organism evidence="1 2">
    <name type="scientific">Araneus ventricosus</name>
    <name type="common">Orbweaver spider</name>
    <name type="synonym">Epeira ventricosa</name>
    <dbReference type="NCBI Taxonomy" id="182803"/>
    <lineage>
        <taxon>Eukaryota</taxon>
        <taxon>Metazoa</taxon>
        <taxon>Ecdysozoa</taxon>
        <taxon>Arthropoda</taxon>
        <taxon>Chelicerata</taxon>
        <taxon>Arachnida</taxon>
        <taxon>Araneae</taxon>
        <taxon>Araneomorphae</taxon>
        <taxon>Entelegynae</taxon>
        <taxon>Araneoidea</taxon>
        <taxon>Araneidae</taxon>
        <taxon>Araneus</taxon>
    </lineage>
</organism>
<proteinExistence type="predicted"/>
<evidence type="ECO:0000313" key="2">
    <source>
        <dbReference type="Proteomes" id="UP000499080"/>
    </source>
</evidence>
<feature type="non-terminal residue" evidence="1">
    <location>
        <position position="52"/>
    </location>
</feature>
<keyword evidence="2" id="KW-1185">Reference proteome</keyword>
<name>A0A4Y2UPN6_ARAVE</name>
<gene>
    <name evidence="1" type="ORF">AVEN_28436_1</name>
</gene>
<dbReference type="AlphaFoldDB" id="A0A4Y2UPN6"/>
<comment type="caution">
    <text evidence="1">The sequence shown here is derived from an EMBL/GenBank/DDBJ whole genome shotgun (WGS) entry which is preliminary data.</text>
</comment>
<sequence length="52" mass="5983">MHGNFFREPNELKNPLNGSNISAEWFENGPSVARWCTQIAPRLTHGLCEKRQ</sequence>
<dbReference type="EMBL" id="BGPR01038267">
    <property type="protein sequence ID" value="GBO14084.1"/>
    <property type="molecule type" value="Genomic_DNA"/>
</dbReference>
<accession>A0A4Y2UPN6</accession>
<protein>
    <submittedName>
        <fullName evidence="1">Uncharacterized protein</fullName>
    </submittedName>
</protein>
<reference evidence="1 2" key="1">
    <citation type="journal article" date="2019" name="Sci. Rep.">
        <title>Orb-weaving spider Araneus ventricosus genome elucidates the spidroin gene catalogue.</title>
        <authorList>
            <person name="Kono N."/>
            <person name="Nakamura H."/>
            <person name="Ohtoshi R."/>
            <person name="Moran D.A.P."/>
            <person name="Shinohara A."/>
            <person name="Yoshida Y."/>
            <person name="Fujiwara M."/>
            <person name="Mori M."/>
            <person name="Tomita M."/>
            <person name="Arakawa K."/>
        </authorList>
    </citation>
    <scope>NUCLEOTIDE SEQUENCE [LARGE SCALE GENOMIC DNA]</scope>
</reference>